<dbReference type="OrthoDB" id="259687at2"/>
<accession>A0A3N4AF48</accession>
<feature type="transmembrane region" description="Helical" evidence="5">
    <location>
        <begin position="136"/>
        <end position="157"/>
    </location>
</feature>
<evidence type="ECO:0000256" key="2">
    <source>
        <dbReference type="ARBA" id="ARBA00022692"/>
    </source>
</evidence>
<dbReference type="PIRSF" id="PIRSF006060">
    <property type="entry name" value="AA_transporter"/>
    <property type="match status" value="1"/>
</dbReference>
<dbReference type="GO" id="GO:0055085">
    <property type="term" value="P:transmembrane transport"/>
    <property type="evidence" value="ECO:0007669"/>
    <property type="project" value="InterPro"/>
</dbReference>
<evidence type="ECO:0000313" key="8">
    <source>
        <dbReference type="Proteomes" id="UP000270616"/>
    </source>
</evidence>
<feature type="transmembrane region" description="Helical" evidence="5">
    <location>
        <begin position="373"/>
        <end position="391"/>
    </location>
</feature>
<name>A0A3N4AF48_9MICC</name>
<keyword evidence="4 5" id="KW-0472">Membrane</keyword>
<evidence type="ECO:0000256" key="3">
    <source>
        <dbReference type="ARBA" id="ARBA00022989"/>
    </source>
</evidence>
<feature type="transmembrane region" description="Helical" evidence="5">
    <location>
        <begin position="397"/>
        <end position="415"/>
    </location>
</feature>
<proteinExistence type="predicted"/>
<evidence type="ECO:0000256" key="4">
    <source>
        <dbReference type="ARBA" id="ARBA00023136"/>
    </source>
</evidence>
<comment type="subcellular location">
    <subcellularLocation>
        <location evidence="1">Membrane</location>
        <topology evidence="1">Multi-pass membrane protein</topology>
    </subcellularLocation>
</comment>
<feature type="transmembrane region" description="Helical" evidence="5">
    <location>
        <begin position="268"/>
        <end position="297"/>
    </location>
</feature>
<dbReference type="PANTHER" id="PTHR42770">
    <property type="entry name" value="AMINO ACID TRANSPORTER-RELATED"/>
    <property type="match status" value="1"/>
</dbReference>
<dbReference type="PANTHER" id="PTHR42770:SF7">
    <property type="entry name" value="MEMBRANE PROTEIN"/>
    <property type="match status" value="1"/>
</dbReference>
<gene>
    <name evidence="7" type="ORF">EDL96_02395</name>
</gene>
<comment type="caution">
    <text evidence="7">The sequence shown here is derived from an EMBL/GenBank/DDBJ whole genome shotgun (WGS) entry which is preliminary data.</text>
</comment>
<sequence>MLGAGVFVAFGPATAHAGEWLLAAVALAGVIAWCNATSTAQLAARYPSSGGTYVYATERLGAWAGFTAGWCFVSGKTASAAAMAMTVGLYAAQAAAAWIPGLDHGTWARAVAVVAILGLTAVNLGGVTKTAAMTRWLVALVLVVLFAVALALVLGLAGSGPFPFAPEAGTAPEPSPAGVASAAGLMFFAFAGYARIATMGEEVKDPQRSIPRAILVGLAFVLVLYLLLAGLLLATLGPAQLAATDTALLSALQASLAASGVPESARSVAAGVVVVGSAAGALGALLALIAGISRTALAMARRRDLPSYLTAVSSRSVPWASELTTAVLVLALILLTDVHTVIAFSSFGVLLYYALANLSALTMTQRPRWAPRAVNALGLLGCLVLAFALPWTAVATMLAVIAVGLLGRIVFRAIIRAS</sequence>
<dbReference type="InterPro" id="IPR004841">
    <property type="entry name" value="AA-permease/SLC12A_dom"/>
</dbReference>
<evidence type="ECO:0000259" key="6">
    <source>
        <dbReference type="Pfam" id="PF00324"/>
    </source>
</evidence>
<dbReference type="EMBL" id="RKMF01000002">
    <property type="protein sequence ID" value="ROZ64813.1"/>
    <property type="molecule type" value="Genomic_DNA"/>
</dbReference>
<dbReference type="GO" id="GO:0016020">
    <property type="term" value="C:membrane"/>
    <property type="evidence" value="ECO:0007669"/>
    <property type="project" value="UniProtKB-SubCell"/>
</dbReference>
<reference evidence="7 8" key="1">
    <citation type="submission" date="2018-10" db="EMBL/GenBank/DDBJ databases">
        <title>Kocuria sp. M5W7-7, whole genome shotgun sequence.</title>
        <authorList>
            <person name="Tuo L."/>
        </authorList>
    </citation>
    <scope>NUCLEOTIDE SEQUENCE [LARGE SCALE GENOMIC DNA]</scope>
    <source>
        <strain evidence="7 8">M5W7-7</strain>
    </source>
</reference>
<evidence type="ECO:0000256" key="1">
    <source>
        <dbReference type="ARBA" id="ARBA00004141"/>
    </source>
</evidence>
<evidence type="ECO:0000256" key="5">
    <source>
        <dbReference type="SAM" id="Phobius"/>
    </source>
</evidence>
<keyword evidence="2 5" id="KW-0812">Transmembrane</keyword>
<dbReference type="AlphaFoldDB" id="A0A3N4AF48"/>
<feature type="transmembrane region" description="Helical" evidence="5">
    <location>
        <begin position="317"/>
        <end position="335"/>
    </location>
</feature>
<feature type="transmembrane region" description="Helical" evidence="5">
    <location>
        <begin position="214"/>
        <end position="236"/>
    </location>
</feature>
<keyword evidence="3 5" id="KW-1133">Transmembrane helix</keyword>
<evidence type="ECO:0000313" key="7">
    <source>
        <dbReference type="EMBL" id="ROZ64813.1"/>
    </source>
</evidence>
<dbReference type="Proteomes" id="UP000270616">
    <property type="component" value="Unassembled WGS sequence"/>
</dbReference>
<keyword evidence="8" id="KW-1185">Reference proteome</keyword>
<feature type="transmembrane region" description="Helical" evidence="5">
    <location>
        <begin position="177"/>
        <end position="194"/>
    </location>
</feature>
<dbReference type="Pfam" id="PF00324">
    <property type="entry name" value="AA_permease"/>
    <property type="match status" value="1"/>
</dbReference>
<organism evidence="7 8">
    <name type="scientific">Kocuria soli</name>
    <dbReference type="NCBI Taxonomy" id="2485125"/>
    <lineage>
        <taxon>Bacteria</taxon>
        <taxon>Bacillati</taxon>
        <taxon>Actinomycetota</taxon>
        <taxon>Actinomycetes</taxon>
        <taxon>Micrococcales</taxon>
        <taxon>Micrococcaceae</taxon>
        <taxon>Kocuria</taxon>
    </lineage>
</organism>
<dbReference type="Gene3D" id="1.20.1740.10">
    <property type="entry name" value="Amino acid/polyamine transporter I"/>
    <property type="match status" value="1"/>
</dbReference>
<feature type="transmembrane region" description="Helical" evidence="5">
    <location>
        <begin position="106"/>
        <end position="124"/>
    </location>
</feature>
<feature type="domain" description="Amino acid permease/ SLC12A" evidence="6">
    <location>
        <begin position="2"/>
        <end position="401"/>
    </location>
</feature>
<dbReference type="InterPro" id="IPR050367">
    <property type="entry name" value="APC_superfamily"/>
</dbReference>
<protein>
    <submittedName>
        <fullName evidence="7">APC family permease</fullName>
    </submittedName>
</protein>
<feature type="transmembrane region" description="Helical" evidence="5">
    <location>
        <begin position="341"/>
        <end position="361"/>
    </location>
</feature>